<feature type="transmembrane region" description="Helical" evidence="2">
    <location>
        <begin position="38"/>
        <end position="56"/>
    </location>
</feature>
<sequence length="81" mass="8571">MMRRYNIPVAPVLIAVVLGPMAETELRRALAVSEGDVSVLISSPFTITVYLLLGIAMRSPSSSTSAAAPARSPMSPPRPHP</sequence>
<dbReference type="PATRIC" id="fig|1224163.3.peg.1911"/>
<keyword evidence="2" id="KW-1133">Transmembrane helix</keyword>
<organism evidence="3 4">
    <name type="scientific">Corynebacterium maris DSM 45190</name>
    <dbReference type="NCBI Taxonomy" id="1224163"/>
    <lineage>
        <taxon>Bacteria</taxon>
        <taxon>Bacillati</taxon>
        <taxon>Actinomycetota</taxon>
        <taxon>Actinomycetes</taxon>
        <taxon>Mycobacteriales</taxon>
        <taxon>Corynebacteriaceae</taxon>
        <taxon>Corynebacterium</taxon>
    </lineage>
</organism>
<dbReference type="STRING" id="1224163.B841_09500"/>
<name>S5TKZ0_9CORY</name>
<evidence type="ECO:0000313" key="3">
    <source>
        <dbReference type="EMBL" id="AGS35373.1"/>
    </source>
</evidence>
<dbReference type="HOGENOM" id="CLU_2568062_0_0_11"/>
<feature type="region of interest" description="Disordered" evidence="1">
    <location>
        <begin position="61"/>
        <end position="81"/>
    </location>
</feature>
<protein>
    <submittedName>
        <fullName evidence="3">Uncharacterized protein</fullName>
    </submittedName>
</protein>
<keyword evidence="2" id="KW-0812">Transmembrane</keyword>
<evidence type="ECO:0000256" key="2">
    <source>
        <dbReference type="SAM" id="Phobius"/>
    </source>
</evidence>
<dbReference type="eggNOG" id="COG3333">
    <property type="taxonomic scope" value="Bacteria"/>
</dbReference>
<evidence type="ECO:0000256" key="1">
    <source>
        <dbReference type="SAM" id="MobiDB-lite"/>
    </source>
</evidence>
<dbReference type="PANTHER" id="PTHR35342">
    <property type="entry name" value="TRICARBOXYLIC TRANSPORT PROTEIN"/>
    <property type="match status" value="1"/>
</dbReference>
<dbReference type="PANTHER" id="PTHR35342:SF5">
    <property type="entry name" value="TRICARBOXYLIC TRANSPORT PROTEIN"/>
    <property type="match status" value="1"/>
</dbReference>
<gene>
    <name evidence="3" type="ORF">B841_09500</name>
</gene>
<accession>S5TKZ0</accession>
<reference evidence="3 4" key="1">
    <citation type="submission" date="2012-11" db="EMBL/GenBank/DDBJ databases">
        <title>The complete genome sequence of Corynebacterium maris Coryn-1 (=DSM 45190).</title>
        <authorList>
            <person name="Schaffert L."/>
            <person name="Albersmeier A."/>
            <person name="Kalinowski J."/>
            <person name="Ruckert C."/>
        </authorList>
    </citation>
    <scope>NUCLEOTIDE SEQUENCE [LARGE SCALE GENOMIC DNA]</scope>
    <source>
        <strain evidence="4">Coryn-1</strain>
    </source>
</reference>
<dbReference type="Proteomes" id="UP000015388">
    <property type="component" value="Chromosome"/>
</dbReference>
<keyword evidence="2" id="KW-0472">Membrane</keyword>
<evidence type="ECO:0000313" key="4">
    <source>
        <dbReference type="Proteomes" id="UP000015388"/>
    </source>
</evidence>
<dbReference type="RefSeq" id="WP_020935306.1">
    <property type="nucleotide sequence ID" value="NC_021915.1"/>
</dbReference>
<proteinExistence type="predicted"/>
<keyword evidence="4" id="KW-1185">Reference proteome</keyword>
<feature type="compositionally biased region" description="Low complexity" evidence="1">
    <location>
        <begin position="61"/>
        <end position="73"/>
    </location>
</feature>
<dbReference type="AlphaFoldDB" id="S5TKZ0"/>
<dbReference type="KEGG" id="cmd:B841_09500"/>
<dbReference type="EMBL" id="CP003924">
    <property type="protein sequence ID" value="AGS35373.1"/>
    <property type="molecule type" value="Genomic_DNA"/>
</dbReference>